<evidence type="ECO:0000313" key="1">
    <source>
        <dbReference type="EMBL" id="MEV0706453.1"/>
    </source>
</evidence>
<dbReference type="EMBL" id="JBFAKC010000001">
    <property type="protein sequence ID" value="MEV0706453.1"/>
    <property type="molecule type" value="Genomic_DNA"/>
</dbReference>
<protein>
    <recommendedName>
        <fullName evidence="3">DUF402 domain-containing protein</fullName>
    </recommendedName>
</protein>
<accession>A0ABV3FM10</accession>
<organism evidence="1 2">
    <name type="scientific">Nocardia aurea</name>
    <dbReference type="NCBI Taxonomy" id="2144174"/>
    <lineage>
        <taxon>Bacteria</taxon>
        <taxon>Bacillati</taxon>
        <taxon>Actinomycetota</taxon>
        <taxon>Actinomycetes</taxon>
        <taxon>Mycobacteriales</taxon>
        <taxon>Nocardiaceae</taxon>
        <taxon>Nocardia</taxon>
    </lineage>
</organism>
<reference evidence="1 2" key="1">
    <citation type="submission" date="2024-06" db="EMBL/GenBank/DDBJ databases">
        <title>The Natural Products Discovery Center: Release of the First 8490 Sequenced Strains for Exploring Actinobacteria Biosynthetic Diversity.</title>
        <authorList>
            <person name="Kalkreuter E."/>
            <person name="Kautsar S.A."/>
            <person name="Yang D."/>
            <person name="Bader C.D."/>
            <person name="Teijaro C.N."/>
            <person name="Fluegel L."/>
            <person name="Davis C.M."/>
            <person name="Simpson J.R."/>
            <person name="Lauterbach L."/>
            <person name="Steele A.D."/>
            <person name="Gui C."/>
            <person name="Meng S."/>
            <person name="Li G."/>
            <person name="Viehrig K."/>
            <person name="Ye F."/>
            <person name="Su P."/>
            <person name="Kiefer A.F."/>
            <person name="Nichols A."/>
            <person name="Cepeda A.J."/>
            <person name="Yan W."/>
            <person name="Fan B."/>
            <person name="Jiang Y."/>
            <person name="Adhikari A."/>
            <person name="Zheng C.-J."/>
            <person name="Schuster L."/>
            <person name="Cowan T.M."/>
            <person name="Smanski M.J."/>
            <person name="Chevrette M.G."/>
            <person name="De Carvalho L.P.S."/>
            <person name="Shen B."/>
        </authorList>
    </citation>
    <scope>NUCLEOTIDE SEQUENCE [LARGE SCALE GENOMIC DNA]</scope>
    <source>
        <strain evidence="1 2">NPDC050403</strain>
    </source>
</reference>
<gene>
    <name evidence="1" type="ORF">AB0I48_02715</name>
</gene>
<evidence type="ECO:0000313" key="2">
    <source>
        <dbReference type="Proteomes" id="UP001551695"/>
    </source>
</evidence>
<comment type="caution">
    <text evidence="1">The sequence shown here is derived from an EMBL/GenBank/DDBJ whole genome shotgun (WGS) entry which is preliminary data.</text>
</comment>
<name>A0ABV3FM10_9NOCA</name>
<dbReference type="Proteomes" id="UP001551695">
    <property type="component" value="Unassembled WGS sequence"/>
</dbReference>
<keyword evidence="2" id="KW-1185">Reference proteome</keyword>
<dbReference type="RefSeq" id="WP_357779661.1">
    <property type="nucleotide sequence ID" value="NZ_JBFAKC010000001.1"/>
</dbReference>
<evidence type="ECO:0008006" key="3">
    <source>
        <dbReference type="Google" id="ProtNLM"/>
    </source>
</evidence>
<proteinExistence type="predicted"/>
<sequence length="137" mass="15645">MAKDGWEFWRVTRAADDELEWLAVTRPSARSVIDRRKFWTLVPATSVFVANWFVTEDYWREDDGSVWGYENIDADEARMVALGVPDAAASDMSRLARPESSFTLNQIDRHPVEKLLGKRVAEELAARARRDRSASGK</sequence>